<comment type="similarity">
    <text evidence="1">Belongs to the GSP E family.</text>
</comment>
<accession>A0A7K1FSC7</accession>
<reference evidence="3 4" key="1">
    <citation type="submission" date="2019-11" db="EMBL/GenBank/DDBJ databases">
        <authorList>
            <person name="Jiang L.-Q."/>
        </authorList>
    </citation>
    <scope>NUCLEOTIDE SEQUENCE [LARGE SCALE GENOMIC DNA]</scope>
    <source>
        <strain evidence="3 4">YIM 132087</strain>
    </source>
</reference>
<dbReference type="AlphaFoldDB" id="A0A7K1FSC7"/>
<dbReference type="InterPro" id="IPR027417">
    <property type="entry name" value="P-loop_NTPase"/>
</dbReference>
<proteinExistence type="inferred from homology"/>
<dbReference type="EMBL" id="WLYK01000013">
    <property type="protein sequence ID" value="MTD17041.1"/>
    <property type="molecule type" value="Genomic_DNA"/>
</dbReference>
<feature type="domain" description="Bacterial type II secretion system protein E" evidence="2">
    <location>
        <begin position="71"/>
        <end position="344"/>
    </location>
</feature>
<dbReference type="CDD" id="cd01130">
    <property type="entry name" value="VirB11-like_ATPase"/>
    <property type="match status" value="1"/>
</dbReference>
<dbReference type="GO" id="GO:0016887">
    <property type="term" value="F:ATP hydrolysis activity"/>
    <property type="evidence" value="ECO:0007669"/>
    <property type="project" value="InterPro"/>
</dbReference>
<name>A0A7K1FSC7_9ACTN</name>
<dbReference type="InterPro" id="IPR001482">
    <property type="entry name" value="T2SS/T4SS_dom"/>
</dbReference>
<gene>
    <name evidence="3" type="ORF">GIS00_24195</name>
</gene>
<dbReference type="InterPro" id="IPR050921">
    <property type="entry name" value="T4SS_GSP_E_ATPase"/>
</dbReference>
<organism evidence="3 4">
    <name type="scientific">Nakamurella alba</name>
    <dbReference type="NCBI Taxonomy" id="2665158"/>
    <lineage>
        <taxon>Bacteria</taxon>
        <taxon>Bacillati</taxon>
        <taxon>Actinomycetota</taxon>
        <taxon>Actinomycetes</taxon>
        <taxon>Nakamurellales</taxon>
        <taxon>Nakamurellaceae</taxon>
        <taxon>Nakamurella</taxon>
    </lineage>
</organism>
<dbReference type="NCBIfam" id="TIGR03819">
    <property type="entry name" value="heli_sec_ATPase"/>
    <property type="match status" value="1"/>
</dbReference>
<sequence>MTAAGVSRGGSPAELPPVTDELVEAVQRRVADARTEPEGAAIATALRAELPGPVSDAAMLRLLRIMENELRGSGVLEPLLADPRTTDVVVNAPDDVRVDRGDGWEPTDVRFPDEAAVQRLARRLAAAAGRRLDEALPYVDARLPDGTRLHAVIPPVAVSGACLSLRVLRPSRHDLDRLAGSGTLPGAVAPVLRAVIDARLAFLIGGGTGSGKTTLLGAVLAAVPEGERVVVVEDAEELRPAHPHVVRLVGRIANVEGAGAVPLRELVRQALRMRPDRIVLGEVRGPEVVELLAALNTGHEGGGGTLHANTAAEVPARLEALAAMAGLDRTALHAQLAGAVQVVLQMRRTPTGRVLSTVGVTRRTGGGPVEVIPAVADGAPVLEGMALLRDLLAGRGIDPPC</sequence>
<dbReference type="PANTHER" id="PTHR30486:SF6">
    <property type="entry name" value="TYPE IV PILUS RETRACTATION ATPASE PILT"/>
    <property type="match status" value="1"/>
</dbReference>
<evidence type="ECO:0000259" key="2">
    <source>
        <dbReference type="Pfam" id="PF00437"/>
    </source>
</evidence>
<dbReference type="SUPFAM" id="SSF52540">
    <property type="entry name" value="P-loop containing nucleoside triphosphate hydrolases"/>
    <property type="match status" value="1"/>
</dbReference>
<comment type="caution">
    <text evidence="3">The sequence shown here is derived from an EMBL/GenBank/DDBJ whole genome shotgun (WGS) entry which is preliminary data.</text>
</comment>
<evidence type="ECO:0000313" key="4">
    <source>
        <dbReference type="Proteomes" id="UP000460221"/>
    </source>
</evidence>
<dbReference type="Gene3D" id="3.40.50.300">
    <property type="entry name" value="P-loop containing nucleotide triphosphate hydrolases"/>
    <property type="match status" value="1"/>
</dbReference>
<protein>
    <submittedName>
        <fullName evidence="3">TadA family conjugal transfer-associated ATPase</fullName>
    </submittedName>
</protein>
<dbReference type="RefSeq" id="WP_154771045.1">
    <property type="nucleotide sequence ID" value="NZ_WLYK01000013.1"/>
</dbReference>
<dbReference type="Gene3D" id="3.30.450.380">
    <property type="match status" value="1"/>
</dbReference>
<dbReference type="InterPro" id="IPR022399">
    <property type="entry name" value="TadA-like_ATPase"/>
</dbReference>
<dbReference type="Pfam" id="PF00437">
    <property type="entry name" value="T2SSE"/>
    <property type="match status" value="1"/>
</dbReference>
<evidence type="ECO:0000313" key="3">
    <source>
        <dbReference type="EMBL" id="MTD17041.1"/>
    </source>
</evidence>
<keyword evidence="4" id="KW-1185">Reference proteome</keyword>
<evidence type="ECO:0000256" key="1">
    <source>
        <dbReference type="ARBA" id="ARBA00006611"/>
    </source>
</evidence>
<dbReference type="PANTHER" id="PTHR30486">
    <property type="entry name" value="TWITCHING MOTILITY PROTEIN PILT"/>
    <property type="match status" value="1"/>
</dbReference>
<dbReference type="Proteomes" id="UP000460221">
    <property type="component" value="Unassembled WGS sequence"/>
</dbReference>